<name>A0ABS6WP05_9HYPH</name>
<accession>A0ABS6WP05</accession>
<dbReference type="EMBL" id="JAHWQX010000002">
    <property type="protein sequence ID" value="MBW3096825.1"/>
    <property type="molecule type" value="Genomic_DNA"/>
</dbReference>
<evidence type="ECO:0000313" key="2">
    <source>
        <dbReference type="Proteomes" id="UP001430804"/>
    </source>
</evidence>
<proteinExistence type="predicted"/>
<organism evidence="1 2">
    <name type="scientific">Pseudohoeflea coraliihabitans</name>
    <dbReference type="NCBI Taxonomy" id="2860393"/>
    <lineage>
        <taxon>Bacteria</taxon>
        <taxon>Pseudomonadati</taxon>
        <taxon>Pseudomonadota</taxon>
        <taxon>Alphaproteobacteria</taxon>
        <taxon>Hyphomicrobiales</taxon>
        <taxon>Rhizobiaceae</taxon>
        <taxon>Pseudohoeflea</taxon>
    </lineage>
</organism>
<protein>
    <submittedName>
        <fullName evidence="1">Uncharacterized protein</fullName>
    </submittedName>
</protein>
<evidence type="ECO:0000313" key="1">
    <source>
        <dbReference type="EMBL" id="MBW3096825.1"/>
    </source>
</evidence>
<dbReference type="RefSeq" id="WP_219200793.1">
    <property type="nucleotide sequence ID" value="NZ_JAHWQX010000002.1"/>
</dbReference>
<gene>
    <name evidence="1" type="ORF">KY465_05995</name>
</gene>
<dbReference type="Proteomes" id="UP001430804">
    <property type="component" value="Unassembled WGS sequence"/>
</dbReference>
<reference evidence="1" key="1">
    <citation type="submission" date="2021-07" db="EMBL/GenBank/DDBJ databases">
        <title>Pseudohoeflea marina sp. nov. a polyhydroxyalcanoate-producing bacterium.</title>
        <authorList>
            <person name="Zheng W."/>
            <person name="Yu S."/>
            <person name="Huang Y."/>
        </authorList>
    </citation>
    <scope>NUCLEOTIDE SEQUENCE</scope>
    <source>
        <strain evidence="1">DP4N28-3</strain>
    </source>
</reference>
<comment type="caution">
    <text evidence="1">The sequence shown here is derived from an EMBL/GenBank/DDBJ whole genome shotgun (WGS) entry which is preliminary data.</text>
</comment>
<sequence length="169" mass="19620">MSPDIILARLVEAHQVIESTVNSPRPKAYGSAMPDIIRFPSGSDVWRTHMESLKDDHGASFRQMQDDRLRDFVRTARSHWSARQISEAEEAMIWPSLVENPVKREILMLYVACKAKNGQWARWLQARNRRKPKEYCVARRKSYRWNDQSLQEISGKLRNSAILLREGAA</sequence>
<keyword evidence="2" id="KW-1185">Reference proteome</keyword>